<sequence>MINDEMINQCIEQINSKFPIKEQHREFMRLLCHYLASVNTLLPAVGQESLEIAQSYWLQEGGTPERMDAARTQCWQYLDNKGSSIAIGDEVDTAMRAVLCVLYPTLDDEDEIYDVAHWFFQMINRLGDYQPI</sequence>
<dbReference type="Proteomes" id="UP000672027">
    <property type="component" value="Chromosome"/>
</dbReference>
<organism evidence="1 2">
    <name type="scientific">Candidatus Thiothrix anitrata</name>
    <dbReference type="NCBI Taxonomy" id="2823902"/>
    <lineage>
        <taxon>Bacteria</taxon>
        <taxon>Pseudomonadati</taxon>
        <taxon>Pseudomonadota</taxon>
        <taxon>Gammaproteobacteria</taxon>
        <taxon>Thiotrichales</taxon>
        <taxon>Thiotrichaceae</taxon>
        <taxon>Thiothrix</taxon>
    </lineage>
</organism>
<dbReference type="RefSeq" id="WP_210225692.1">
    <property type="nucleotide sequence ID" value="NZ_CP072800.1"/>
</dbReference>
<dbReference type="EMBL" id="CP072800">
    <property type="protein sequence ID" value="QTR48811.1"/>
    <property type="molecule type" value="Genomic_DNA"/>
</dbReference>
<protein>
    <submittedName>
        <fullName evidence="1">Uncharacterized protein</fullName>
    </submittedName>
</protein>
<reference evidence="1 2" key="1">
    <citation type="submission" date="2021-04" db="EMBL/GenBank/DDBJ databases">
        <title>Genomics, taxonomy and metabolism of representatives of sulfur bacteria of the genus Thiothrix: Thiothrix fructosivorans QT, Thiothrix unzii A1T and three new species, Thiothrix subterranea sp. nov., Thiothrix litoralis sp. nov. and 'Candidatus Thiothrix anitrata' sp. nov.</title>
        <authorList>
            <person name="Ravin N.V."/>
            <person name="Smolyakov D."/>
            <person name="Rudenko T.S."/>
            <person name="Mardanov A.V."/>
            <person name="Beletsky A.V."/>
            <person name="Markov N.D."/>
            <person name="Fomenkov A.I."/>
            <person name="Roberts R.J."/>
            <person name="Karnachuk O.V."/>
            <person name="Novikov A."/>
            <person name="Grabovich M.Y."/>
        </authorList>
    </citation>
    <scope>NUCLEOTIDE SEQUENCE [LARGE SCALE GENOMIC DNA]</scope>
    <source>
        <strain evidence="1 2">A52</strain>
    </source>
</reference>
<keyword evidence="2" id="KW-1185">Reference proteome</keyword>
<evidence type="ECO:0000313" key="2">
    <source>
        <dbReference type="Proteomes" id="UP000672027"/>
    </source>
</evidence>
<gene>
    <name evidence="1" type="ORF">J8380_10990</name>
</gene>
<accession>A0ABX7WZN7</accession>
<evidence type="ECO:0000313" key="1">
    <source>
        <dbReference type="EMBL" id="QTR48811.1"/>
    </source>
</evidence>
<proteinExistence type="predicted"/>
<name>A0ABX7WZN7_9GAMM</name>